<keyword evidence="2" id="KW-0223">Dioxygenase</keyword>
<dbReference type="PANTHER" id="PTHR21366">
    <property type="entry name" value="GLYOXALASE FAMILY PROTEIN"/>
    <property type="match status" value="1"/>
</dbReference>
<dbReference type="Proteomes" id="UP000247792">
    <property type="component" value="Unassembled WGS sequence"/>
</dbReference>
<organism evidence="2 3">
    <name type="scientific">Undibacterium pigrum</name>
    <dbReference type="NCBI Taxonomy" id="401470"/>
    <lineage>
        <taxon>Bacteria</taxon>
        <taxon>Pseudomonadati</taxon>
        <taxon>Pseudomonadota</taxon>
        <taxon>Betaproteobacteria</taxon>
        <taxon>Burkholderiales</taxon>
        <taxon>Oxalobacteraceae</taxon>
        <taxon>Undibacterium</taxon>
    </lineage>
</organism>
<dbReference type="GO" id="GO:0051213">
    <property type="term" value="F:dioxygenase activity"/>
    <property type="evidence" value="ECO:0007669"/>
    <property type="project" value="UniProtKB-KW"/>
</dbReference>
<dbReference type="AlphaFoldDB" id="A0A318JBT1"/>
<dbReference type="Pfam" id="PF00903">
    <property type="entry name" value="Glyoxalase"/>
    <property type="match status" value="1"/>
</dbReference>
<accession>A0A318JBT1</accession>
<keyword evidence="3" id="KW-1185">Reference proteome</keyword>
<dbReference type="PROSITE" id="PS51819">
    <property type="entry name" value="VOC"/>
    <property type="match status" value="1"/>
</dbReference>
<gene>
    <name evidence="2" type="ORF">DFR42_103412</name>
</gene>
<evidence type="ECO:0000259" key="1">
    <source>
        <dbReference type="PROSITE" id="PS51819"/>
    </source>
</evidence>
<reference evidence="2 3" key="1">
    <citation type="submission" date="2018-05" db="EMBL/GenBank/DDBJ databases">
        <title>Genomic Encyclopedia of Type Strains, Phase IV (KMG-IV): sequencing the most valuable type-strain genomes for metagenomic binning, comparative biology and taxonomic classification.</title>
        <authorList>
            <person name="Goeker M."/>
        </authorList>
    </citation>
    <scope>NUCLEOTIDE SEQUENCE [LARGE SCALE GENOMIC DNA]</scope>
    <source>
        <strain evidence="2 3">DSM 19792</strain>
    </source>
</reference>
<feature type="domain" description="VOC" evidence="1">
    <location>
        <begin position="23"/>
        <end position="149"/>
    </location>
</feature>
<dbReference type="InterPro" id="IPR004360">
    <property type="entry name" value="Glyas_Fos-R_dOase_dom"/>
</dbReference>
<dbReference type="InterPro" id="IPR050383">
    <property type="entry name" value="GlyoxalaseI/FosfomycinResist"/>
</dbReference>
<comment type="caution">
    <text evidence="2">The sequence shown here is derived from an EMBL/GenBank/DDBJ whole genome shotgun (WGS) entry which is preliminary data.</text>
</comment>
<sequence length="159" mass="17432">MSEKPKIQNYHLKTVDIMFKIREIDHLVLRVSKLDSMLHFYCEVLPCTIERRQDEIGLVQLRAGRSLIDLVPVSGKLGRMGGAAPGKEGRNLDHLCLRVEPFDADGIRKHLQAHGVAAGAVEQRYGAEGEGPSIYISDPEGNVVELKGPPNVATGSPLL</sequence>
<proteinExistence type="predicted"/>
<name>A0A318JBT1_9BURK</name>
<keyword evidence="2" id="KW-0560">Oxidoreductase</keyword>
<dbReference type="SUPFAM" id="SSF54593">
    <property type="entry name" value="Glyoxalase/Bleomycin resistance protein/Dihydroxybiphenyl dioxygenase"/>
    <property type="match status" value="1"/>
</dbReference>
<dbReference type="Gene3D" id="3.10.180.10">
    <property type="entry name" value="2,3-Dihydroxybiphenyl 1,2-Dioxygenase, domain 1"/>
    <property type="match status" value="1"/>
</dbReference>
<evidence type="ECO:0000313" key="2">
    <source>
        <dbReference type="EMBL" id="PXX44143.1"/>
    </source>
</evidence>
<dbReference type="InterPro" id="IPR037523">
    <property type="entry name" value="VOC_core"/>
</dbReference>
<protein>
    <submittedName>
        <fullName evidence="2">Glyoxalase/bleomycin resistance protein/dioxygenase superfamily protein</fullName>
    </submittedName>
</protein>
<dbReference type="EMBL" id="QJKB01000003">
    <property type="protein sequence ID" value="PXX44143.1"/>
    <property type="molecule type" value="Genomic_DNA"/>
</dbReference>
<dbReference type="InterPro" id="IPR029068">
    <property type="entry name" value="Glyas_Bleomycin-R_OHBP_Dase"/>
</dbReference>
<evidence type="ECO:0000313" key="3">
    <source>
        <dbReference type="Proteomes" id="UP000247792"/>
    </source>
</evidence>
<dbReference type="PANTHER" id="PTHR21366:SF14">
    <property type="entry name" value="GLYOXALASE DOMAIN-CONTAINING PROTEIN 5"/>
    <property type="match status" value="1"/>
</dbReference>